<feature type="domain" description="ABC transmembrane type-1" evidence="8">
    <location>
        <begin position="80"/>
        <end position="264"/>
    </location>
</feature>
<name>A0A644YER1_9ZZZZ</name>
<dbReference type="SUPFAM" id="SSF161098">
    <property type="entry name" value="MetI-like"/>
    <property type="match status" value="1"/>
</dbReference>
<proteinExistence type="predicted"/>
<dbReference type="PANTHER" id="PTHR30151">
    <property type="entry name" value="ALKANE SULFONATE ABC TRANSPORTER-RELATED, MEMBRANE SUBUNIT"/>
    <property type="match status" value="1"/>
</dbReference>
<evidence type="ECO:0000256" key="4">
    <source>
        <dbReference type="ARBA" id="ARBA00022692"/>
    </source>
</evidence>
<protein>
    <recommendedName>
        <fullName evidence="8">ABC transmembrane type-1 domain-containing protein</fullName>
    </recommendedName>
</protein>
<evidence type="ECO:0000259" key="8">
    <source>
        <dbReference type="PROSITE" id="PS50928"/>
    </source>
</evidence>
<evidence type="ECO:0000256" key="7">
    <source>
        <dbReference type="SAM" id="Phobius"/>
    </source>
</evidence>
<evidence type="ECO:0000256" key="3">
    <source>
        <dbReference type="ARBA" id="ARBA00022475"/>
    </source>
</evidence>
<sequence length="275" mass="30052">MSKINTSNLSQAEIRERRLEILYKILPVISILLLAGLWLLASRDFNAAVGSGFPTPTAVWDRTIRLFTRPVKKMNLIMHALVSLRRIGIALAFDWTFGIMFGILIGWFPKPRAFFSPLFDAFRAVPPLAWIPLITLWFGIGEFPKILIVIFGSLASIVVNVKAGLSAVDSMYLNVGTVFNATPTQTLLKIAIPSSLDAIFAGVRTSTSAAWMVVLAAEMLGADSGVGFLISRGMDSIDMPLVLTGMIAIGIVGAILAIVTQFIERLICPWTRKSK</sequence>
<dbReference type="Pfam" id="PF00528">
    <property type="entry name" value="BPD_transp_1"/>
    <property type="match status" value="1"/>
</dbReference>
<evidence type="ECO:0000256" key="5">
    <source>
        <dbReference type="ARBA" id="ARBA00022989"/>
    </source>
</evidence>
<comment type="subcellular location">
    <subcellularLocation>
        <location evidence="1">Cell membrane</location>
        <topology evidence="1">Multi-pass membrane protein</topology>
    </subcellularLocation>
</comment>
<feature type="transmembrane region" description="Helical" evidence="7">
    <location>
        <begin position="87"/>
        <end position="109"/>
    </location>
</feature>
<keyword evidence="6 7" id="KW-0472">Membrane</keyword>
<gene>
    <name evidence="9" type="ORF">SDC9_73435</name>
</gene>
<keyword evidence="5 7" id="KW-1133">Transmembrane helix</keyword>
<comment type="caution">
    <text evidence="9">The sequence shown here is derived from an EMBL/GenBank/DDBJ whole genome shotgun (WGS) entry which is preliminary data.</text>
</comment>
<dbReference type="AlphaFoldDB" id="A0A644YER1"/>
<dbReference type="GO" id="GO:0055085">
    <property type="term" value="P:transmembrane transport"/>
    <property type="evidence" value="ECO:0007669"/>
    <property type="project" value="InterPro"/>
</dbReference>
<dbReference type="CDD" id="cd06261">
    <property type="entry name" value="TM_PBP2"/>
    <property type="match status" value="1"/>
</dbReference>
<dbReference type="InterPro" id="IPR035906">
    <property type="entry name" value="MetI-like_sf"/>
</dbReference>
<dbReference type="PANTHER" id="PTHR30151:SF0">
    <property type="entry name" value="ABC TRANSPORTER PERMEASE PROTEIN MJ0413-RELATED"/>
    <property type="match status" value="1"/>
</dbReference>
<dbReference type="GO" id="GO:0005886">
    <property type="term" value="C:plasma membrane"/>
    <property type="evidence" value="ECO:0007669"/>
    <property type="project" value="UniProtKB-SubCell"/>
</dbReference>
<dbReference type="PROSITE" id="PS50928">
    <property type="entry name" value="ABC_TM1"/>
    <property type="match status" value="1"/>
</dbReference>
<evidence type="ECO:0000256" key="6">
    <source>
        <dbReference type="ARBA" id="ARBA00023136"/>
    </source>
</evidence>
<feature type="transmembrane region" description="Helical" evidence="7">
    <location>
        <begin position="121"/>
        <end position="140"/>
    </location>
</feature>
<reference evidence="9" key="1">
    <citation type="submission" date="2019-08" db="EMBL/GenBank/DDBJ databases">
        <authorList>
            <person name="Kucharzyk K."/>
            <person name="Murdoch R.W."/>
            <person name="Higgins S."/>
            <person name="Loffler F."/>
        </authorList>
    </citation>
    <scope>NUCLEOTIDE SEQUENCE</scope>
</reference>
<dbReference type="InterPro" id="IPR000515">
    <property type="entry name" value="MetI-like"/>
</dbReference>
<feature type="transmembrane region" description="Helical" evidence="7">
    <location>
        <begin position="21"/>
        <end position="41"/>
    </location>
</feature>
<feature type="transmembrane region" description="Helical" evidence="7">
    <location>
        <begin position="242"/>
        <end position="263"/>
    </location>
</feature>
<feature type="transmembrane region" description="Helical" evidence="7">
    <location>
        <begin position="209"/>
        <end position="230"/>
    </location>
</feature>
<keyword evidence="3" id="KW-1003">Cell membrane</keyword>
<evidence type="ECO:0000256" key="1">
    <source>
        <dbReference type="ARBA" id="ARBA00004651"/>
    </source>
</evidence>
<dbReference type="Gene3D" id="1.10.3720.10">
    <property type="entry name" value="MetI-like"/>
    <property type="match status" value="1"/>
</dbReference>
<feature type="transmembrane region" description="Helical" evidence="7">
    <location>
        <begin position="146"/>
        <end position="165"/>
    </location>
</feature>
<accession>A0A644YER1</accession>
<evidence type="ECO:0000256" key="2">
    <source>
        <dbReference type="ARBA" id="ARBA00022448"/>
    </source>
</evidence>
<organism evidence="9">
    <name type="scientific">bioreactor metagenome</name>
    <dbReference type="NCBI Taxonomy" id="1076179"/>
    <lineage>
        <taxon>unclassified sequences</taxon>
        <taxon>metagenomes</taxon>
        <taxon>ecological metagenomes</taxon>
    </lineage>
</organism>
<evidence type="ECO:0000313" key="9">
    <source>
        <dbReference type="EMBL" id="MPM26930.1"/>
    </source>
</evidence>
<keyword evidence="2" id="KW-0813">Transport</keyword>
<keyword evidence="4 7" id="KW-0812">Transmembrane</keyword>
<dbReference type="EMBL" id="VSSQ01004863">
    <property type="protein sequence ID" value="MPM26930.1"/>
    <property type="molecule type" value="Genomic_DNA"/>
</dbReference>